<name>A0A248XD62_9CAUD</name>
<keyword evidence="2" id="KW-1185">Reference proteome</keyword>
<evidence type="ECO:0008006" key="3">
    <source>
        <dbReference type="Google" id="ProtNLM"/>
    </source>
</evidence>
<accession>A0A248XD62</accession>
<dbReference type="EMBL" id="MF476925">
    <property type="protein sequence ID" value="ASW27647.1"/>
    <property type="molecule type" value="Genomic_DNA"/>
</dbReference>
<protein>
    <recommendedName>
        <fullName evidence="3">Tail fiber protein</fullName>
    </recommendedName>
</protein>
<proteinExistence type="predicted"/>
<reference evidence="1 2" key="1">
    <citation type="submission" date="2017-07" db="EMBL/GenBank/DDBJ databases">
        <title>Complete Genome Sequence of the Klebsiella phage YMC16/01/N133_KPN_BP.</title>
        <authorList>
            <person name="Jeon J."/>
            <person name="Yong D."/>
            <person name="Lee K."/>
        </authorList>
    </citation>
    <scope>NUCLEOTIDE SEQUENCE [LARGE SCALE GENOMIC DNA]</scope>
</reference>
<organism evidence="1 2">
    <name type="scientific">Klebsiella phage YMC16/01/N133_KPN_BP</name>
    <dbReference type="NCBI Taxonomy" id="2026102"/>
    <lineage>
        <taxon>Viruses</taxon>
        <taxon>Duplodnaviria</taxon>
        <taxon>Heunggongvirae</taxon>
        <taxon>Uroviricota</taxon>
        <taxon>Caudoviricetes</taxon>
        <taxon>Casjensviridae</taxon>
        <taxon>Seodaemunguvirus</taxon>
        <taxon>Seodaemunguvirus YMC16-01N133</taxon>
    </lineage>
</organism>
<evidence type="ECO:0000313" key="1">
    <source>
        <dbReference type="EMBL" id="ASW27647.1"/>
    </source>
</evidence>
<sequence>MADNEILMNPEGLVVNAYRDAPGRGDYFNGSSGTSEGQFLFIIGMLDAYVATGDERALAMAERALNATLYTLYRNSPIPAQVTEQKIFAPHWLFAVKYPFKSSLINYDLVVNFTNGVGVIPNNDVRYVWYARSLDSTLLWTNPYSPLTSGTRYEVASYTPVAGGMQVTLQTAYNGQLRVVHSEQNGPVIEVNEPYEAWPDWRKLDSTEIEAACDVFIWAYRAFQKGYEVTGNQTWADAARATREQAAIAIDLNDGRDWLKPTWTDSPFADGKCFSYVDRSPPPGFGVDSYGRVQIDIPQYLSGSGEVQYGRASIGDTYADGDTTTITLGSNKPVTVTIYIDQYQAYADANRYSAQVALAGTGDQTVTLNRASFKNNVGATLPADSPVYTVGVSSNNHDPHTLWITRIRQSPPRDIAYYPGAIPFTANFAGNPPMLIDWRGPIYAGYQAPQMWTIVGNPGAALTCVYLLTDAQNAWVAQTGKMRGPFAPVYYFDRDDAIQYGTPGTFGWNGPDPNTKWGGYQYRPLAEVAESFYGATLGTTYSNACLNLVTDFLQYLSADKNWIPYSPPMMAGLASTVRKSALLMYDTDEQAAADIDALPYRQDGPPTDYPQTGSEVNYNEPHMVALILRAFIFRDTKLRPTGGSWDSWEHDLFTKCYGLLKTMYVETGVMAGTFSNDPDNHEWYGFWHGEILSTLTQLLTWSQKTGTQYANVEADARKWLKGMTVWAEANSPTGDSPWGAAMWPFSPDWANGVNEAFEFSTNIITSFDGSEQRIARRPKHRRSLTLRHTLTTGDQSAFYGAILRARQNRPMLVPQWHMARKLAAAASIGQEYLDLSSAPPDDWESGTALVLAQGPTTREINYVTTVEGNRVNLRQPLSINLSTQALAMAAYMGLLNKELSSSKPTTAYLVAETNFLMLPQEDGRKVPARGYPGIFEYGIAMNTLAALYVRRAAALDVRMPLEWPERNVFSTPVPEFTTDGDTREVVTRKPNWISDVSVVDSWVYEVVDYFNGPVTPAVGENIGRRTMQARWTLMNDVDCIDFLTMLGRLKGTRKACWLPSWSRDFELTRDPVVASQLYVRSNGIISEGILNDAAIGICVITKGGGFLCARVNSFTTGTTESVLTLDRNLDFLPKRSEVARVCLLYRVRQASDKSDITWLAPDKAEVQVSFITVQE</sequence>
<evidence type="ECO:0000313" key="2">
    <source>
        <dbReference type="Proteomes" id="UP000221999"/>
    </source>
</evidence>
<gene>
    <name evidence="1" type="ORF">KPNN133_028</name>
</gene>
<dbReference type="Proteomes" id="UP000221999">
    <property type="component" value="Segment"/>
</dbReference>